<organism evidence="2 3">
    <name type="scientific">Thiomonas bhubaneswarensis</name>
    <dbReference type="NCBI Taxonomy" id="339866"/>
    <lineage>
        <taxon>Bacteria</taxon>
        <taxon>Pseudomonadati</taxon>
        <taxon>Pseudomonadota</taxon>
        <taxon>Betaproteobacteria</taxon>
        <taxon>Burkholderiales</taxon>
        <taxon>Thiomonas</taxon>
    </lineage>
</organism>
<evidence type="ECO:0000313" key="3">
    <source>
        <dbReference type="Proteomes" id="UP000183649"/>
    </source>
</evidence>
<accession>A0A0K6I9K6</accession>
<dbReference type="PANTHER" id="PTHR35604">
    <property type="entry name" value="TRANSPOSASE INSH FOR INSERTION SEQUENCE ELEMENT IS5A-RELATED"/>
    <property type="match status" value="1"/>
</dbReference>
<dbReference type="OrthoDB" id="8547381at2"/>
<keyword evidence="3" id="KW-1185">Reference proteome</keyword>
<feature type="domain" description="Transposase InsH N-terminal" evidence="1">
    <location>
        <begin position="10"/>
        <end position="100"/>
    </location>
</feature>
<evidence type="ECO:0000313" key="2">
    <source>
        <dbReference type="EMBL" id="CUA99799.1"/>
    </source>
</evidence>
<dbReference type="InterPro" id="IPR008490">
    <property type="entry name" value="Transposase_InsH_N"/>
</dbReference>
<gene>
    <name evidence="2" type="ORF">Ga0061069_110107</name>
</gene>
<reference evidence="3" key="1">
    <citation type="submission" date="2015-08" db="EMBL/GenBank/DDBJ databases">
        <authorList>
            <person name="Varghese N."/>
        </authorList>
    </citation>
    <scope>NUCLEOTIDE SEQUENCE [LARGE SCALE GENOMIC DNA]</scope>
    <source>
        <strain evidence="3">DSM 18181</strain>
    </source>
</reference>
<dbReference type="EMBL" id="CYHF01000010">
    <property type="protein sequence ID" value="CUA99799.1"/>
    <property type="molecule type" value="Genomic_DNA"/>
</dbReference>
<sequence>MVHGTGGGTDPLERLDAVIDWEVFRPILERIDAKQRKSAAGHKTTCRVLMFKLLILQRLHNLSVERLQFQVTDQLSFMSFFGLELSGDVPDARTVWAFREALKTHNMVDALFERLHQALASIRILV</sequence>
<dbReference type="RefSeq" id="WP_055451496.1">
    <property type="nucleotide sequence ID" value="NZ_CYHF01000010.1"/>
</dbReference>
<dbReference type="Proteomes" id="UP000183649">
    <property type="component" value="Unassembled WGS sequence"/>
</dbReference>
<dbReference type="AlphaFoldDB" id="A0A0K6I9K6"/>
<name>A0A0K6I9K6_9BURK</name>
<dbReference type="Pfam" id="PF05598">
    <property type="entry name" value="DUF772"/>
    <property type="match status" value="1"/>
</dbReference>
<dbReference type="PANTHER" id="PTHR35604:SF2">
    <property type="entry name" value="TRANSPOSASE INSH FOR INSERTION SEQUENCE ELEMENT IS5A-RELATED"/>
    <property type="match status" value="1"/>
</dbReference>
<evidence type="ECO:0000259" key="1">
    <source>
        <dbReference type="Pfam" id="PF05598"/>
    </source>
</evidence>
<protein>
    <submittedName>
        <fullName evidence="2">Transposase domain (DUF772)</fullName>
    </submittedName>
</protein>
<proteinExistence type="predicted"/>